<evidence type="ECO:0000313" key="5">
    <source>
        <dbReference type="Proteomes" id="UP001150924"/>
    </source>
</evidence>
<reference evidence="4" key="1">
    <citation type="submission" date="2022-11" db="EMBL/GenBank/DDBJ databases">
        <title>Minimal conservation of predation-associated metabolite biosynthetic gene clusters underscores biosynthetic potential of Myxococcota including descriptions for ten novel species: Archangium lansinium sp. nov., Myxococcus landrumus sp. nov., Nannocystis bai.</title>
        <authorList>
            <person name="Ahearne A."/>
            <person name="Stevens C."/>
            <person name="Phillips K."/>
        </authorList>
    </citation>
    <scope>NUCLEOTIDE SEQUENCE</scope>
    <source>
        <strain evidence="4">Na p29</strain>
    </source>
</reference>
<keyword evidence="2" id="KW-0732">Signal</keyword>
<name>A0A9X3IYZ9_9BACT</name>
<gene>
    <name evidence="4" type="ORF">OV079_31835</name>
</gene>
<comment type="caution">
    <text evidence="4">The sequence shown here is derived from an EMBL/GenBank/DDBJ whole genome shotgun (WGS) entry which is preliminary data.</text>
</comment>
<feature type="domain" description="DUF4142" evidence="3">
    <location>
        <begin position="69"/>
        <end position="211"/>
    </location>
</feature>
<feature type="compositionally biased region" description="Low complexity" evidence="1">
    <location>
        <begin position="34"/>
        <end position="51"/>
    </location>
</feature>
<evidence type="ECO:0000256" key="1">
    <source>
        <dbReference type="SAM" id="MobiDB-lite"/>
    </source>
</evidence>
<dbReference type="AlphaFoldDB" id="A0A9X3IYZ9"/>
<dbReference type="PANTHER" id="PTHR38593:SF1">
    <property type="entry name" value="BLR2558 PROTEIN"/>
    <property type="match status" value="1"/>
</dbReference>
<evidence type="ECO:0000313" key="4">
    <source>
        <dbReference type="EMBL" id="MCY1010077.1"/>
    </source>
</evidence>
<organism evidence="4 5">
    <name type="scientific">Nannocystis pusilla</name>
    <dbReference type="NCBI Taxonomy" id="889268"/>
    <lineage>
        <taxon>Bacteria</taxon>
        <taxon>Pseudomonadati</taxon>
        <taxon>Myxococcota</taxon>
        <taxon>Polyangia</taxon>
        <taxon>Nannocystales</taxon>
        <taxon>Nannocystaceae</taxon>
        <taxon>Nannocystis</taxon>
    </lineage>
</organism>
<feature type="compositionally biased region" description="Polar residues" evidence="1">
    <location>
        <begin position="52"/>
        <end position="66"/>
    </location>
</feature>
<feature type="signal peptide" evidence="2">
    <location>
        <begin position="1"/>
        <end position="24"/>
    </location>
</feature>
<feature type="chain" id="PRO_5040911975" evidence="2">
    <location>
        <begin position="25"/>
        <end position="221"/>
    </location>
</feature>
<dbReference type="RefSeq" id="WP_267772878.1">
    <property type="nucleotide sequence ID" value="NZ_JAPNKE010000002.1"/>
</dbReference>
<dbReference type="InterPro" id="IPR025419">
    <property type="entry name" value="DUF4142"/>
</dbReference>
<dbReference type="Pfam" id="PF13628">
    <property type="entry name" value="DUF4142"/>
    <property type="match status" value="1"/>
</dbReference>
<dbReference type="EMBL" id="JAPNKE010000002">
    <property type="protein sequence ID" value="MCY1010077.1"/>
    <property type="molecule type" value="Genomic_DNA"/>
</dbReference>
<evidence type="ECO:0000259" key="3">
    <source>
        <dbReference type="Pfam" id="PF13628"/>
    </source>
</evidence>
<accession>A0A9X3IYZ9</accession>
<protein>
    <submittedName>
        <fullName evidence="4">DUF4142 domain-containing protein</fullName>
    </submittedName>
</protein>
<dbReference type="PANTHER" id="PTHR38593">
    <property type="entry name" value="BLR2558 PROTEIN"/>
    <property type="match status" value="1"/>
</dbReference>
<dbReference type="Proteomes" id="UP001150924">
    <property type="component" value="Unassembled WGS sequence"/>
</dbReference>
<keyword evidence="5" id="KW-1185">Reference proteome</keyword>
<evidence type="ECO:0000256" key="2">
    <source>
        <dbReference type="SAM" id="SignalP"/>
    </source>
</evidence>
<proteinExistence type="predicted"/>
<feature type="region of interest" description="Disordered" evidence="1">
    <location>
        <begin position="24"/>
        <end position="67"/>
    </location>
</feature>
<sequence length="221" mass="24312">MSFTRTTLPLTVALALALPGVAAADMPPGPSQPSTPTSGAPTHPSPSTSPTHNTEQNPTNVQTPTDELSDEEILMVMETINDTSAEHNRRAQKAAKNKRVKKFAEMRVKHAKGAKKRQTALHVRHKLKPKTGPTDVAYKASMTETYKDLDTATRGNEYDTTYIDDEVQALTNVLDTIDRRFMPNVDLPELRDELNTVRAQVDSDLKEAEAIRDALRALPAT</sequence>